<feature type="chain" id="PRO_5003495182" description="Low molecular weight antigen MTB12-like C-terminal domain-containing protein" evidence="3">
    <location>
        <begin position="29"/>
        <end position="162"/>
    </location>
</feature>
<comment type="similarity">
    <text evidence="2">Belongs to the MTB12 family.</text>
</comment>
<dbReference type="RefSeq" id="WP_007322955.1">
    <property type="nucleotide sequence ID" value="NZ_BAEE01000063.1"/>
</dbReference>
<dbReference type="Pfam" id="PF26580">
    <property type="entry name" value="Mtb12_C"/>
    <property type="match status" value="1"/>
</dbReference>
<accession>G7H4V5</accession>
<gene>
    <name evidence="5" type="ORF">GOARA_063_00790</name>
</gene>
<feature type="signal peptide" evidence="3">
    <location>
        <begin position="1"/>
        <end position="28"/>
    </location>
</feature>
<protein>
    <recommendedName>
        <fullName evidence="4">Low molecular weight antigen MTB12-like C-terminal domain-containing protein</fullName>
    </recommendedName>
</protein>
<evidence type="ECO:0000256" key="1">
    <source>
        <dbReference type="ARBA" id="ARBA00022729"/>
    </source>
</evidence>
<feature type="domain" description="Low molecular weight antigen MTB12-like C-terminal" evidence="4">
    <location>
        <begin position="46"/>
        <end position="158"/>
    </location>
</feature>
<evidence type="ECO:0000256" key="3">
    <source>
        <dbReference type="SAM" id="SignalP"/>
    </source>
</evidence>
<keyword evidence="6" id="KW-1185">Reference proteome</keyword>
<dbReference type="STRING" id="1073574.GOARA_063_00790"/>
<evidence type="ECO:0000256" key="2">
    <source>
        <dbReference type="ARBA" id="ARBA00093774"/>
    </source>
</evidence>
<dbReference type="AlphaFoldDB" id="G7H4V5"/>
<keyword evidence="1 3" id="KW-0732">Signal</keyword>
<comment type="caution">
    <text evidence="5">The sequence shown here is derived from an EMBL/GenBank/DDBJ whole genome shotgun (WGS) entry which is preliminary data.</text>
</comment>
<name>G7H4V5_9ACTN</name>
<evidence type="ECO:0000259" key="4">
    <source>
        <dbReference type="Pfam" id="PF26580"/>
    </source>
</evidence>
<dbReference type="EMBL" id="BAEE01000063">
    <property type="protein sequence ID" value="GAB10880.1"/>
    <property type="molecule type" value="Genomic_DNA"/>
</dbReference>
<proteinExistence type="inferred from homology"/>
<evidence type="ECO:0000313" key="6">
    <source>
        <dbReference type="Proteomes" id="UP000035088"/>
    </source>
</evidence>
<sequence>MSKFARAAFGALFAVVVATGLATPAAQADVSVRNGKAADLSVRAERPSSGQLERQFAAFWNPNVPLGPKLAVTYRGNTPAVRKALGNVMSMSRTYDFFSVQGRFGAPSVSGSRMSATGSGVMAGFPATSVRYHWIREGGLWKYDWKAICSEMKCSGNPNFGY</sequence>
<organism evidence="5 6">
    <name type="scientific">Gordonia araii NBRC 100433</name>
    <dbReference type="NCBI Taxonomy" id="1073574"/>
    <lineage>
        <taxon>Bacteria</taxon>
        <taxon>Bacillati</taxon>
        <taxon>Actinomycetota</taxon>
        <taxon>Actinomycetes</taxon>
        <taxon>Mycobacteriales</taxon>
        <taxon>Gordoniaceae</taxon>
        <taxon>Gordonia</taxon>
    </lineage>
</organism>
<dbReference type="Proteomes" id="UP000035088">
    <property type="component" value="Unassembled WGS sequence"/>
</dbReference>
<dbReference type="InterPro" id="IPR058644">
    <property type="entry name" value="Mtb12-like_C"/>
</dbReference>
<evidence type="ECO:0000313" key="5">
    <source>
        <dbReference type="EMBL" id="GAB10880.1"/>
    </source>
</evidence>
<dbReference type="OrthoDB" id="4376754at2"/>
<reference evidence="5 6" key="1">
    <citation type="submission" date="2011-11" db="EMBL/GenBank/DDBJ databases">
        <title>Whole genome shotgun sequence of Gordonia araii NBRC 100433.</title>
        <authorList>
            <person name="Yoshida Y."/>
            <person name="Hosoyama A."/>
            <person name="Tsuchikane K."/>
            <person name="Katsumata H."/>
            <person name="Yamazaki S."/>
            <person name="Fujita N."/>
        </authorList>
    </citation>
    <scope>NUCLEOTIDE SEQUENCE [LARGE SCALE GENOMIC DNA]</scope>
    <source>
        <strain evidence="5 6">NBRC 100433</strain>
    </source>
</reference>